<dbReference type="Pfam" id="PF25596">
    <property type="entry name" value="CPSase_L_D1"/>
    <property type="match status" value="2"/>
</dbReference>
<evidence type="ECO:0000259" key="16">
    <source>
        <dbReference type="PROSITE" id="PS50975"/>
    </source>
</evidence>
<evidence type="ECO:0000259" key="17">
    <source>
        <dbReference type="PROSITE" id="PS51855"/>
    </source>
</evidence>
<dbReference type="Pfam" id="PF02142">
    <property type="entry name" value="MGS"/>
    <property type="match status" value="1"/>
</dbReference>
<evidence type="ECO:0000256" key="6">
    <source>
        <dbReference type="ARBA" id="ARBA00022605"/>
    </source>
</evidence>
<dbReference type="EMBL" id="CAEZZP010000004">
    <property type="protein sequence ID" value="CAB4761605.1"/>
    <property type="molecule type" value="Genomic_DNA"/>
</dbReference>
<keyword evidence="8" id="KW-0677">Repeat</keyword>
<evidence type="ECO:0000313" key="20">
    <source>
        <dbReference type="EMBL" id="CAB4791568.1"/>
    </source>
</evidence>
<dbReference type="GO" id="GO:0004087">
    <property type="term" value="F:carbamoyl-phosphate synthase (ammonia) activity"/>
    <property type="evidence" value="ECO:0007669"/>
    <property type="project" value="UniProtKB-EC"/>
</dbReference>
<dbReference type="SUPFAM" id="SSF52335">
    <property type="entry name" value="Methylglyoxal synthase-like"/>
    <property type="match status" value="1"/>
</dbReference>
<feature type="domain" description="ATP-grasp" evidence="16">
    <location>
        <begin position="134"/>
        <end position="329"/>
    </location>
</feature>
<dbReference type="GO" id="GO:0005737">
    <property type="term" value="C:cytoplasm"/>
    <property type="evidence" value="ECO:0007669"/>
    <property type="project" value="TreeGrafter"/>
</dbReference>
<dbReference type="PROSITE" id="PS00867">
    <property type="entry name" value="CPSASE_2"/>
    <property type="match status" value="2"/>
</dbReference>
<comment type="pathway">
    <text evidence="2">Amino-acid biosynthesis; L-arginine biosynthesis; carbamoyl phosphate from bicarbonate: step 1/1.</text>
</comment>
<comment type="cofactor">
    <cofactor evidence="1">
        <name>Mn(2+)</name>
        <dbReference type="ChEBI" id="CHEBI:29035"/>
    </cofactor>
</comment>
<evidence type="ECO:0000313" key="22">
    <source>
        <dbReference type="EMBL" id="CAB4889679.1"/>
    </source>
</evidence>
<name>A0A6J6X8I2_9ZZZZ</name>
<sequence length="1097" mass="117402">MPKRTDIHSILIIGSGPIVIGQACEFDYSGTQACRVLKEEGYRVILANSNPATIMTDPDFADRTYIEPLTWEVIAKIIEREKPDAVLPTLGGQTGLNLAMALFERGLVGVPGTPELIGANAESISTAEDRDKFKKAMIEIGLKVPESGIAHTIEDALEVIKTIGLPAIIRPAYILGGRGTGIAKTAEEFALLAANGLDASPIREILIEESIAGWKEYELEVMRDTADNCVIICSIENFDPMGVHTGDSITVAPAQTLSDVEYQIMRDAALACIRRVGVETGGSNVQFAVNPANGDVVVIEMNPRVSRSSALASKATGFPIAKIAAKLAVGYTLDEIPNDITKATPASFEPTIDYVVTKIPRWAFEKLPGTSGILGTQMQSVGEVMAIGRTFPESLQKALRSLEQGRLGLNCDPAEKQLAEVSTDELMRLVDIPTPDRIFVIGELLFRGVSVDDVHAACKVDPWFLDQMSIIIEERDAVKSSSPSAMTKAAWKRVKRVGFSDAQLAYLWGSAESEVRDAREAAGVIPTYKTVDTCSAEFAALTPYHYSTYEDENEVRESDRQRVIILGSGPNRIGQGIEFDYCCVHASFALRDAGYETVMVNCNPETVSTDYDTSDRLYFEPLTKEDVLNVIAAETAAAGGKKPKVIVSLGGQTPLKLSGQIPVELIAGTSPASIDLAEDREKWNELCESLSIPQPPGGTAINLEQALVIVDRVGFPVLVRPSYVLGGRAMQIVHDRDHLARAMAELSNFGSLGKEGGLSAERPVLVDRFLEDATEVDVDAIRDHTGEVLIGGVMEHVEEAGVHSGDSACAIPPQTLPAWVVEVIESYTTAIATALDVRGPINVQFAVAGTNVYVIEANPRASRTVPFVAKATGVPLAKVATRVMLGSTLAELRTEGLLTRSVLLDSPDTVAVKEAVLPFSRFPEVDTALGPEMRSTGEVMGIDVTFGRAFYKAELAAGTVLPTSGTVFLSLADGDKPAGIVVAKRLRALGFGIVATPGTADYLSRFGYMVDAVVGKVSEGAKITAVNLIASGEISFVINTPQGRGGRTDGEAIRKAANVHRVCSVTTVEAALAAAQGMAEQLDHPLEVKSLQEYHGR</sequence>
<comment type="catalytic activity">
    <reaction evidence="14">
        <text>hydrogencarbonate + NH4(+) + 2 ATP = carbamoyl phosphate + 2 ADP + phosphate + 2 H(+)</text>
        <dbReference type="Rhea" id="RHEA:18029"/>
        <dbReference type="ChEBI" id="CHEBI:15378"/>
        <dbReference type="ChEBI" id="CHEBI:17544"/>
        <dbReference type="ChEBI" id="CHEBI:28938"/>
        <dbReference type="ChEBI" id="CHEBI:30616"/>
        <dbReference type="ChEBI" id="CHEBI:43474"/>
        <dbReference type="ChEBI" id="CHEBI:58228"/>
        <dbReference type="ChEBI" id="CHEBI:456216"/>
        <dbReference type="EC" id="6.3.4.16"/>
    </reaction>
</comment>
<dbReference type="SMART" id="SM00851">
    <property type="entry name" value="MGS"/>
    <property type="match status" value="1"/>
</dbReference>
<dbReference type="SUPFAM" id="SSF52440">
    <property type="entry name" value="PreATP-grasp domain"/>
    <property type="match status" value="2"/>
</dbReference>
<dbReference type="PROSITE" id="PS50975">
    <property type="entry name" value="ATP_GRASP"/>
    <property type="match status" value="2"/>
</dbReference>
<evidence type="ECO:0000256" key="14">
    <source>
        <dbReference type="ARBA" id="ARBA00047359"/>
    </source>
</evidence>
<dbReference type="InterPro" id="IPR005480">
    <property type="entry name" value="CPSase_lsu_oligo"/>
</dbReference>
<dbReference type="GO" id="GO:0006526">
    <property type="term" value="P:L-arginine biosynthetic process"/>
    <property type="evidence" value="ECO:0007669"/>
    <property type="project" value="UniProtKB-KW"/>
</dbReference>
<keyword evidence="12" id="KW-0665">Pyrimidine biosynthesis</keyword>
<dbReference type="HAMAP" id="MF_01210_B">
    <property type="entry name" value="CPSase_L_chain_B"/>
    <property type="match status" value="1"/>
</dbReference>
<evidence type="ECO:0000256" key="8">
    <source>
        <dbReference type="ARBA" id="ARBA00022737"/>
    </source>
</evidence>
<comment type="catalytic activity">
    <reaction evidence="15">
        <text>hydrogencarbonate + L-glutamine + 2 ATP + H2O = carbamoyl phosphate + L-glutamate + 2 ADP + phosphate + 2 H(+)</text>
        <dbReference type="Rhea" id="RHEA:18633"/>
        <dbReference type="ChEBI" id="CHEBI:15377"/>
        <dbReference type="ChEBI" id="CHEBI:15378"/>
        <dbReference type="ChEBI" id="CHEBI:17544"/>
        <dbReference type="ChEBI" id="CHEBI:29985"/>
        <dbReference type="ChEBI" id="CHEBI:30616"/>
        <dbReference type="ChEBI" id="CHEBI:43474"/>
        <dbReference type="ChEBI" id="CHEBI:58228"/>
        <dbReference type="ChEBI" id="CHEBI:58359"/>
        <dbReference type="ChEBI" id="CHEBI:456216"/>
        <dbReference type="EC" id="6.3.5.5"/>
    </reaction>
</comment>
<dbReference type="InterPro" id="IPR011761">
    <property type="entry name" value="ATP-grasp"/>
</dbReference>
<dbReference type="GO" id="GO:0004088">
    <property type="term" value="F:carbamoyl-phosphate synthase (glutamine-hydrolyzing) activity"/>
    <property type="evidence" value="ECO:0007669"/>
    <property type="project" value="UniProtKB-EC"/>
</dbReference>
<dbReference type="GO" id="GO:0006541">
    <property type="term" value="P:glutamine metabolic process"/>
    <property type="evidence" value="ECO:0007669"/>
    <property type="project" value="TreeGrafter"/>
</dbReference>
<keyword evidence="10" id="KW-0067">ATP-binding</keyword>
<keyword evidence="5" id="KW-0436">Ligase</keyword>
<evidence type="ECO:0000256" key="7">
    <source>
        <dbReference type="ARBA" id="ARBA00022723"/>
    </source>
</evidence>
<keyword evidence="6" id="KW-0028">Amino-acid biosynthesis</keyword>
<evidence type="ECO:0000256" key="12">
    <source>
        <dbReference type="ARBA" id="ARBA00022975"/>
    </source>
</evidence>
<gene>
    <name evidence="18" type="ORF">UFOPK2658_00125</name>
    <name evidence="19" type="ORF">UFOPK2880_00145</name>
    <name evidence="20" type="ORF">UFOPK3004_00049</name>
    <name evidence="21" type="ORF">UFOPK3304_00047</name>
    <name evidence="22" type="ORF">UFOPK3494_00242</name>
    <name evidence="23" type="ORF">UFOPK4134_00255</name>
</gene>
<dbReference type="NCBIfam" id="NF003671">
    <property type="entry name" value="PRK05294.1"/>
    <property type="match status" value="1"/>
</dbReference>
<evidence type="ECO:0000256" key="2">
    <source>
        <dbReference type="ARBA" id="ARBA00005077"/>
    </source>
</evidence>
<dbReference type="InterPro" id="IPR036897">
    <property type="entry name" value="CarbamoylP_synth_lsu_oligo_sf"/>
</dbReference>
<dbReference type="GO" id="GO:0046872">
    <property type="term" value="F:metal ion binding"/>
    <property type="evidence" value="ECO:0007669"/>
    <property type="project" value="UniProtKB-KW"/>
</dbReference>
<evidence type="ECO:0000313" key="18">
    <source>
        <dbReference type="EMBL" id="CAB4706465.1"/>
    </source>
</evidence>
<reference evidence="20" key="1">
    <citation type="submission" date="2020-05" db="EMBL/GenBank/DDBJ databases">
        <authorList>
            <person name="Chiriac C."/>
            <person name="Salcher M."/>
            <person name="Ghai R."/>
            <person name="Kavagutti S V."/>
        </authorList>
    </citation>
    <scope>NUCLEOTIDE SEQUENCE</scope>
</reference>
<evidence type="ECO:0000256" key="11">
    <source>
        <dbReference type="ARBA" id="ARBA00022842"/>
    </source>
</evidence>
<dbReference type="GO" id="GO:0006221">
    <property type="term" value="P:pyrimidine nucleotide biosynthetic process"/>
    <property type="evidence" value="ECO:0007669"/>
    <property type="project" value="UniProtKB-KW"/>
</dbReference>
<dbReference type="InterPro" id="IPR013815">
    <property type="entry name" value="ATP_grasp_subdomain_1"/>
</dbReference>
<protein>
    <submittedName>
        <fullName evidence="20">Unannotated protein</fullName>
    </submittedName>
</protein>
<dbReference type="FunFam" id="1.10.1030.10:FF:000002">
    <property type="entry name" value="Carbamoyl-phosphate synthase large chain"/>
    <property type="match status" value="1"/>
</dbReference>
<comment type="similarity">
    <text evidence="3">Belongs to the CarB family.</text>
</comment>
<dbReference type="Pfam" id="PF02787">
    <property type="entry name" value="CPSase_L_D3"/>
    <property type="match status" value="1"/>
</dbReference>
<proteinExistence type="inferred from homology"/>
<dbReference type="EMBL" id="CAEZYH010000002">
    <property type="protein sequence ID" value="CAB4706465.1"/>
    <property type="molecule type" value="Genomic_DNA"/>
</dbReference>
<keyword evidence="9" id="KW-0547">Nucleotide-binding</keyword>
<dbReference type="InterPro" id="IPR036914">
    <property type="entry name" value="MGS-like_dom_sf"/>
</dbReference>
<evidence type="ECO:0000256" key="10">
    <source>
        <dbReference type="ARBA" id="ARBA00022840"/>
    </source>
</evidence>
<keyword evidence="11" id="KW-0460">Magnesium</keyword>
<dbReference type="GO" id="GO:0005524">
    <property type="term" value="F:ATP binding"/>
    <property type="evidence" value="ECO:0007669"/>
    <property type="project" value="UniProtKB-KW"/>
</dbReference>
<dbReference type="Gene3D" id="3.40.50.1380">
    <property type="entry name" value="Methylglyoxal synthase-like domain"/>
    <property type="match status" value="1"/>
</dbReference>
<dbReference type="SUPFAM" id="SSF56059">
    <property type="entry name" value="Glutathione synthetase ATP-binding domain-like"/>
    <property type="match status" value="2"/>
</dbReference>
<dbReference type="Gene3D" id="3.40.50.20">
    <property type="match status" value="2"/>
</dbReference>
<dbReference type="Pfam" id="PF02786">
    <property type="entry name" value="CPSase_L_D2"/>
    <property type="match status" value="2"/>
</dbReference>
<evidence type="ECO:0000256" key="9">
    <source>
        <dbReference type="ARBA" id="ARBA00022741"/>
    </source>
</evidence>
<dbReference type="InterPro" id="IPR011607">
    <property type="entry name" value="MGS-like_dom"/>
</dbReference>
<feature type="domain" description="MGS-like" evidence="17">
    <location>
        <begin position="959"/>
        <end position="1097"/>
    </location>
</feature>
<dbReference type="NCBIfam" id="NF009455">
    <property type="entry name" value="PRK12815.1"/>
    <property type="match status" value="1"/>
</dbReference>
<evidence type="ECO:0000313" key="23">
    <source>
        <dbReference type="EMBL" id="CAB5020687.1"/>
    </source>
</evidence>
<dbReference type="EMBL" id="CAFAAL010000002">
    <property type="protein sequence ID" value="CAB4791568.1"/>
    <property type="molecule type" value="Genomic_DNA"/>
</dbReference>
<dbReference type="PROSITE" id="PS51257">
    <property type="entry name" value="PROKAR_LIPOPROTEIN"/>
    <property type="match status" value="1"/>
</dbReference>
<dbReference type="SMART" id="SM01096">
    <property type="entry name" value="CPSase_L_D3"/>
    <property type="match status" value="1"/>
</dbReference>
<evidence type="ECO:0000256" key="5">
    <source>
        <dbReference type="ARBA" id="ARBA00022598"/>
    </source>
</evidence>
<dbReference type="InterPro" id="IPR016185">
    <property type="entry name" value="PreATP-grasp_dom_sf"/>
</dbReference>
<accession>A0A6J6X8I2</accession>
<organism evidence="20">
    <name type="scientific">freshwater metagenome</name>
    <dbReference type="NCBI Taxonomy" id="449393"/>
    <lineage>
        <taxon>unclassified sequences</taxon>
        <taxon>metagenomes</taxon>
        <taxon>ecological metagenomes</taxon>
    </lineage>
</organism>
<dbReference type="PROSITE" id="PS51855">
    <property type="entry name" value="MGS"/>
    <property type="match status" value="1"/>
</dbReference>
<evidence type="ECO:0000313" key="19">
    <source>
        <dbReference type="EMBL" id="CAB4761605.1"/>
    </source>
</evidence>
<dbReference type="InterPro" id="IPR006275">
    <property type="entry name" value="CPSase_lsu"/>
</dbReference>
<dbReference type="FunFam" id="3.40.50.20:FF:000001">
    <property type="entry name" value="Carbamoyl-phosphate synthase large chain"/>
    <property type="match status" value="2"/>
</dbReference>
<dbReference type="EMBL" id="CAFBPS010000008">
    <property type="protein sequence ID" value="CAB5020687.1"/>
    <property type="molecule type" value="Genomic_DNA"/>
</dbReference>
<dbReference type="SUPFAM" id="SSF48108">
    <property type="entry name" value="Carbamoyl phosphate synthetase, large subunit connection domain"/>
    <property type="match status" value="1"/>
</dbReference>
<dbReference type="Gene3D" id="1.10.1030.10">
    <property type="entry name" value="Carbamoyl-phosphate synthetase, large subunit oligomerisation domain"/>
    <property type="match status" value="1"/>
</dbReference>
<dbReference type="Gene3D" id="3.30.470.20">
    <property type="entry name" value="ATP-grasp fold, B domain"/>
    <property type="match status" value="2"/>
</dbReference>
<dbReference type="AlphaFoldDB" id="A0A6J6X8I2"/>
<feature type="domain" description="ATP-grasp" evidence="16">
    <location>
        <begin position="684"/>
        <end position="885"/>
    </location>
</feature>
<evidence type="ECO:0000256" key="4">
    <source>
        <dbReference type="ARBA" id="ARBA00022571"/>
    </source>
</evidence>
<dbReference type="FunFam" id="3.30.470.20:FF:000026">
    <property type="entry name" value="Carbamoyl-phosphate synthase large chain"/>
    <property type="match status" value="1"/>
</dbReference>
<dbReference type="FunFam" id="3.30.470.20:FF:000007">
    <property type="entry name" value="Carbamoyl-phosphate synthase large chain"/>
    <property type="match status" value="1"/>
</dbReference>
<evidence type="ECO:0000256" key="1">
    <source>
        <dbReference type="ARBA" id="ARBA00001936"/>
    </source>
</evidence>
<dbReference type="PANTHER" id="PTHR11405:SF53">
    <property type="entry name" value="CARBAMOYL-PHOSPHATE SYNTHASE [AMMONIA], MITOCHONDRIAL"/>
    <property type="match status" value="1"/>
</dbReference>
<keyword evidence="13" id="KW-0464">Manganese</keyword>
<keyword evidence="4" id="KW-0055">Arginine biosynthesis</keyword>
<dbReference type="InterPro" id="IPR005483">
    <property type="entry name" value="CPSase_dom"/>
</dbReference>
<dbReference type="PANTHER" id="PTHR11405">
    <property type="entry name" value="CARBAMOYLTRANSFERASE FAMILY MEMBER"/>
    <property type="match status" value="1"/>
</dbReference>
<evidence type="ECO:0000313" key="21">
    <source>
        <dbReference type="EMBL" id="CAB4855252.1"/>
    </source>
</evidence>
<evidence type="ECO:0000256" key="15">
    <source>
        <dbReference type="ARBA" id="ARBA00048816"/>
    </source>
</evidence>
<dbReference type="InterPro" id="IPR005479">
    <property type="entry name" value="CPAse_ATP-bd"/>
</dbReference>
<evidence type="ECO:0000256" key="13">
    <source>
        <dbReference type="ARBA" id="ARBA00023211"/>
    </source>
</evidence>
<dbReference type="InterPro" id="IPR058047">
    <property type="entry name" value="CPSase_preATP-grasp"/>
</dbReference>
<dbReference type="EMBL" id="CAFBLJ010000001">
    <property type="protein sequence ID" value="CAB4855252.1"/>
    <property type="molecule type" value="Genomic_DNA"/>
</dbReference>
<dbReference type="PRINTS" id="PR00098">
    <property type="entry name" value="CPSASE"/>
</dbReference>
<evidence type="ECO:0000256" key="3">
    <source>
        <dbReference type="ARBA" id="ARBA00009799"/>
    </source>
</evidence>
<dbReference type="Gene3D" id="3.30.1490.20">
    <property type="entry name" value="ATP-grasp fold, A domain"/>
    <property type="match status" value="1"/>
</dbReference>
<dbReference type="NCBIfam" id="TIGR01369">
    <property type="entry name" value="CPSaseII_lrg"/>
    <property type="match status" value="1"/>
</dbReference>
<dbReference type="PROSITE" id="PS00866">
    <property type="entry name" value="CPSASE_1"/>
    <property type="match status" value="1"/>
</dbReference>
<dbReference type="EMBL" id="CAFBMF010000008">
    <property type="protein sequence ID" value="CAB4889679.1"/>
    <property type="molecule type" value="Genomic_DNA"/>
</dbReference>
<keyword evidence="7" id="KW-0479">Metal-binding</keyword>